<dbReference type="Pfam" id="PF11949">
    <property type="entry name" value="DUF3466"/>
    <property type="match status" value="1"/>
</dbReference>
<dbReference type="AlphaFoldDB" id="A0A3E0TY51"/>
<evidence type="ECO:0000313" key="2">
    <source>
        <dbReference type="EMBL" id="REL29538.1"/>
    </source>
</evidence>
<dbReference type="NCBIfam" id="TIGR02913">
    <property type="entry name" value="HAF_rpt"/>
    <property type="match status" value="1"/>
</dbReference>
<keyword evidence="1" id="KW-0732">Signal</keyword>
<evidence type="ECO:0000313" key="3">
    <source>
        <dbReference type="Proteomes" id="UP000256899"/>
    </source>
</evidence>
<name>A0A3E0TY51_9GAMM</name>
<dbReference type="Proteomes" id="UP000256899">
    <property type="component" value="Unassembled WGS sequence"/>
</dbReference>
<dbReference type="EMBL" id="QUOT01000001">
    <property type="protein sequence ID" value="REL29538.1"/>
    <property type="molecule type" value="Genomic_DNA"/>
</dbReference>
<organism evidence="2 3">
    <name type="scientific">Thalassotalea euphylliae</name>
    <dbReference type="NCBI Taxonomy" id="1655234"/>
    <lineage>
        <taxon>Bacteria</taxon>
        <taxon>Pseudomonadati</taxon>
        <taxon>Pseudomonadota</taxon>
        <taxon>Gammaproteobacteria</taxon>
        <taxon>Alteromonadales</taxon>
        <taxon>Colwelliaceae</taxon>
        <taxon>Thalassotalea</taxon>
    </lineage>
</organism>
<accession>A0A3E0TY51</accession>
<comment type="caution">
    <text evidence="2">The sequence shown here is derived from an EMBL/GenBank/DDBJ whole genome shotgun (WGS) entry which is preliminary data.</text>
</comment>
<protein>
    <submittedName>
        <fullName evidence="2">DUF3466 family protein</fullName>
    </submittedName>
</protein>
<keyword evidence="3" id="KW-1185">Reference proteome</keyword>
<feature type="chain" id="PRO_5017668105" evidence="1">
    <location>
        <begin position="25"/>
        <end position="581"/>
    </location>
</feature>
<sequence length="581" mass="63974">MKSIVKSLVALSVASALSAAAVNAATYEVVDLGEVNSLKFSYGQQVNNLGESAVQGTDLYNIPVQFQYLDEDDYDVIVNNADRTHELVNNLEDIEDEAALRAGNPTANDLVWVTRFLESQGSSRFQKIGDTVAMINRGGQTEEFVVFDTTFANTNTLTRSTVDFINGITENGWVYGNASAPFLPIDFTESDGDEVTHWVRDFETRAYISTDYGQTIKPVLAPETRFYNGQSAILDMNGTTAVGYVSNQLNQDRVDDIEDDTGGCADPNIIDDIPFEVCVQNLSSDLYFLTAYQWELDDSGNVVSEKDLGLLVTPNEDDDRVFRSYAQAINANGVAVGFSHGWIDETETSPSQNEPRRLYPVVYKNDEVTSLVEDHGEVGEGRAYDINDNGIAVGYVTRSVNGSVREKFYHIDTNAPAGDMTMVFPDDFFTGSSSTAFAINNAGLIVGEGEFETQNSTSQRRTHAFLYDLNNETFTDINDFLTCNSDYTIIEARDINDNNEISATAVVKVPRRDAKGELMLDAEGNQLVEDVVRAVTLRPINGEIEDCTEVSEDRVERQGAGLGAGLLAILSAFGFRRKLKR</sequence>
<reference evidence="3" key="1">
    <citation type="submission" date="2018-08" db="EMBL/GenBank/DDBJ databases">
        <title>Thalassotalea euphylliae genome.</title>
        <authorList>
            <person name="Summers S."/>
            <person name="Rice S.A."/>
            <person name="Freckelton M.L."/>
            <person name="Nedved B.T."/>
            <person name="Hadfield M.G."/>
        </authorList>
    </citation>
    <scope>NUCLEOTIDE SEQUENCE [LARGE SCALE GENOMIC DNA]</scope>
    <source>
        <strain evidence="3">H3</strain>
    </source>
</reference>
<dbReference type="InterPro" id="IPR014262">
    <property type="entry name" value="HAF_rpt"/>
</dbReference>
<feature type="signal peptide" evidence="1">
    <location>
        <begin position="1"/>
        <end position="24"/>
    </location>
</feature>
<gene>
    <name evidence="2" type="ORF">DXX94_01710</name>
</gene>
<evidence type="ECO:0000256" key="1">
    <source>
        <dbReference type="SAM" id="SignalP"/>
    </source>
</evidence>
<dbReference type="RefSeq" id="WP_116013460.1">
    <property type="nucleotide sequence ID" value="NZ_QUOT01000001.1"/>
</dbReference>
<dbReference type="InterPro" id="IPR022562">
    <property type="entry name" value="DUF3466"/>
</dbReference>
<proteinExistence type="predicted"/>